<evidence type="ECO:0000313" key="3">
    <source>
        <dbReference type="Proteomes" id="UP000251561"/>
    </source>
</evidence>
<keyword evidence="3" id="KW-1185">Reference proteome</keyword>
<protein>
    <recommendedName>
        <fullName evidence="4">Lipocalin-like domain-containing protein</fullName>
    </recommendedName>
</protein>
<dbReference type="RefSeq" id="WP_113677228.1">
    <property type="nucleotide sequence ID" value="NZ_CP030261.1"/>
</dbReference>
<dbReference type="OrthoDB" id="1355574at2"/>
<evidence type="ECO:0000256" key="1">
    <source>
        <dbReference type="SAM" id="SignalP"/>
    </source>
</evidence>
<proteinExistence type="predicted"/>
<sequence>MKNYYALILLLFFVSANYAQSKNVIVDKAWVSESEEWTDFQYAGKIVFSINPNEEPGSLRIGNYDFLYDFTDGKGKFSSKATYSSAEFSHPRKVSASTDKQGVLNTTYEGTLVFQSDKDYYSVIAVITILEKNENVLGVKMKLKDNNRKEYAFSTKPAS</sequence>
<gene>
    <name evidence="2" type="ORF">HYN86_06050</name>
</gene>
<organism evidence="2 3">
    <name type="scientific">Flavobacterium fluviale</name>
    <dbReference type="NCBI Taxonomy" id="2249356"/>
    <lineage>
        <taxon>Bacteria</taxon>
        <taxon>Pseudomonadati</taxon>
        <taxon>Bacteroidota</taxon>
        <taxon>Flavobacteriia</taxon>
        <taxon>Flavobacteriales</taxon>
        <taxon>Flavobacteriaceae</taxon>
        <taxon>Flavobacterium</taxon>
    </lineage>
</organism>
<evidence type="ECO:0008006" key="4">
    <source>
        <dbReference type="Google" id="ProtNLM"/>
    </source>
</evidence>
<accession>A0A344LQJ3</accession>
<name>A0A344LQJ3_9FLAO</name>
<dbReference type="AlphaFoldDB" id="A0A344LQJ3"/>
<dbReference type="Proteomes" id="UP000251561">
    <property type="component" value="Chromosome"/>
</dbReference>
<reference evidence="2 3" key="1">
    <citation type="submission" date="2018-06" db="EMBL/GenBank/DDBJ databases">
        <title>Genome sequencing of Flavobacterium.</title>
        <authorList>
            <person name="Baek M.-G."/>
            <person name="Yi H."/>
        </authorList>
    </citation>
    <scope>NUCLEOTIDE SEQUENCE [LARGE SCALE GENOMIC DNA]</scope>
    <source>
        <strain evidence="2 3">HYN0086</strain>
    </source>
</reference>
<dbReference type="KEGG" id="ffl:HYN86_06050"/>
<feature type="chain" id="PRO_5017079135" description="Lipocalin-like domain-containing protein" evidence="1">
    <location>
        <begin position="22"/>
        <end position="159"/>
    </location>
</feature>
<evidence type="ECO:0000313" key="2">
    <source>
        <dbReference type="EMBL" id="AXB56185.1"/>
    </source>
</evidence>
<keyword evidence="1" id="KW-0732">Signal</keyword>
<dbReference type="EMBL" id="CP030261">
    <property type="protein sequence ID" value="AXB56185.1"/>
    <property type="molecule type" value="Genomic_DNA"/>
</dbReference>
<feature type="signal peptide" evidence="1">
    <location>
        <begin position="1"/>
        <end position="21"/>
    </location>
</feature>